<dbReference type="Gene3D" id="1.20.1440.120">
    <property type="entry name" value="Recombination protein O, C-terminal domain"/>
    <property type="match status" value="1"/>
</dbReference>
<feature type="domain" description="DNA replication/recombination mediator RecO N-terminal" evidence="8">
    <location>
        <begin position="1"/>
        <end position="79"/>
    </location>
</feature>
<dbReference type="SUPFAM" id="SSF50249">
    <property type="entry name" value="Nucleic acid-binding proteins"/>
    <property type="match status" value="1"/>
</dbReference>
<dbReference type="EMBL" id="CP015136">
    <property type="protein sequence ID" value="AMY09967.1"/>
    <property type="molecule type" value="Genomic_DNA"/>
</dbReference>
<evidence type="ECO:0000313" key="9">
    <source>
        <dbReference type="EMBL" id="AMY09967.1"/>
    </source>
</evidence>
<dbReference type="STRING" id="1855912.LuPra_03194"/>
<dbReference type="SUPFAM" id="SSF57863">
    <property type="entry name" value="ArfGap/RecO-like zinc finger"/>
    <property type="match status" value="1"/>
</dbReference>
<protein>
    <recommendedName>
        <fullName evidence="2 7">DNA repair protein RecO</fullName>
    </recommendedName>
    <alternativeName>
        <fullName evidence="6 7">Recombination protein O</fullName>
    </alternativeName>
</protein>
<dbReference type="RefSeq" id="WP_110171658.1">
    <property type="nucleotide sequence ID" value="NZ_CP015136.1"/>
</dbReference>
<keyword evidence="4 7" id="KW-0233">DNA recombination</keyword>
<evidence type="ECO:0000256" key="1">
    <source>
        <dbReference type="ARBA" id="ARBA00007452"/>
    </source>
</evidence>
<dbReference type="InterPro" id="IPR012340">
    <property type="entry name" value="NA-bd_OB-fold"/>
</dbReference>
<sequence length="246" mass="27161">MPLHTGEALVLRTYRLGETDRLVVLLTRDRGKKRGVARGGARSRKRFGGALEPFTHVRVAYQEREQRDLVRLDYADVLGSPLTAGGEACTYASYFAELLDEWAPENDPQERLFRLGVAVLDALQTGVGAERLARYFEYWLLRLQGVYPSVHACPQCGEALQGGAVLEPRGHWFLCRQCAPHGQGVAMPGSALQFLVEAAQVAPAALGDVNVSSEALVQVAAAHRLLLVWHLDREPRAARVLREINL</sequence>
<organism evidence="9 10">
    <name type="scientific">Luteitalea pratensis</name>
    <dbReference type="NCBI Taxonomy" id="1855912"/>
    <lineage>
        <taxon>Bacteria</taxon>
        <taxon>Pseudomonadati</taxon>
        <taxon>Acidobacteriota</taxon>
        <taxon>Vicinamibacteria</taxon>
        <taxon>Vicinamibacterales</taxon>
        <taxon>Vicinamibacteraceae</taxon>
        <taxon>Luteitalea</taxon>
    </lineage>
</organism>
<proteinExistence type="inferred from homology"/>
<dbReference type="Pfam" id="PF11967">
    <property type="entry name" value="RecO_N"/>
    <property type="match status" value="1"/>
</dbReference>
<evidence type="ECO:0000313" key="10">
    <source>
        <dbReference type="Proteomes" id="UP000076079"/>
    </source>
</evidence>
<gene>
    <name evidence="7 9" type="primary">recO</name>
    <name evidence="9" type="ORF">LuPra_03194</name>
</gene>
<evidence type="ECO:0000256" key="7">
    <source>
        <dbReference type="HAMAP-Rule" id="MF_00201"/>
    </source>
</evidence>
<evidence type="ECO:0000256" key="3">
    <source>
        <dbReference type="ARBA" id="ARBA00022763"/>
    </source>
</evidence>
<name>A0A143PMW4_LUTPR</name>
<dbReference type="GO" id="GO:0006310">
    <property type="term" value="P:DNA recombination"/>
    <property type="evidence" value="ECO:0007669"/>
    <property type="project" value="UniProtKB-UniRule"/>
</dbReference>
<evidence type="ECO:0000256" key="4">
    <source>
        <dbReference type="ARBA" id="ARBA00023172"/>
    </source>
</evidence>
<evidence type="ECO:0000256" key="2">
    <source>
        <dbReference type="ARBA" id="ARBA00021310"/>
    </source>
</evidence>
<dbReference type="InterPro" id="IPR003717">
    <property type="entry name" value="RecO"/>
</dbReference>
<comment type="function">
    <text evidence="7">Involved in DNA repair and RecF pathway recombination.</text>
</comment>
<dbReference type="PANTHER" id="PTHR33991">
    <property type="entry name" value="DNA REPAIR PROTEIN RECO"/>
    <property type="match status" value="1"/>
</dbReference>
<dbReference type="KEGG" id="abac:LuPra_03194"/>
<dbReference type="GO" id="GO:0043590">
    <property type="term" value="C:bacterial nucleoid"/>
    <property type="evidence" value="ECO:0007669"/>
    <property type="project" value="TreeGrafter"/>
</dbReference>
<accession>A0A143PMW4</accession>
<keyword evidence="10" id="KW-1185">Reference proteome</keyword>
<dbReference type="Gene3D" id="2.40.50.140">
    <property type="entry name" value="Nucleic acid-binding proteins"/>
    <property type="match status" value="1"/>
</dbReference>
<evidence type="ECO:0000256" key="6">
    <source>
        <dbReference type="ARBA" id="ARBA00033409"/>
    </source>
</evidence>
<dbReference type="InterPro" id="IPR037278">
    <property type="entry name" value="ARFGAP/RecO"/>
</dbReference>
<comment type="similarity">
    <text evidence="1 7">Belongs to the RecO family.</text>
</comment>
<dbReference type="AlphaFoldDB" id="A0A143PMW4"/>
<evidence type="ECO:0000259" key="8">
    <source>
        <dbReference type="Pfam" id="PF11967"/>
    </source>
</evidence>
<dbReference type="Pfam" id="PF02565">
    <property type="entry name" value="RecO_C"/>
    <property type="match status" value="1"/>
</dbReference>
<dbReference type="InterPro" id="IPR042242">
    <property type="entry name" value="RecO_C"/>
</dbReference>
<dbReference type="NCBIfam" id="TIGR00613">
    <property type="entry name" value="reco"/>
    <property type="match status" value="1"/>
</dbReference>
<reference evidence="9 10" key="1">
    <citation type="journal article" date="2016" name="Genome Announc.">
        <title>First Complete Genome Sequence of a Subdivision 6 Acidobacterium Strain.</title>
        <authorList>
            <person name="Huang S."/>
            <person name="Vieira S."/>
            <person name="Bunk B."/>
            <person name="Riedel T."/>
            <person name="Sproer C."/>
            <person name="Overmann J."/>
        </authorList>
    </citation>
    <scope>NUCLEOTIDE SEQUENCE [LARGE SCALE GENOMIC DNA]</scope>
    <source>
        <strain evidence="10">DSM 100886 HEG_-6_39</strain>
    </source>
</reference>
<keyword evidence="3 7" id="KW-0227">DNA damage</keyword>
<dbReference type="PANTHER" id="PTHR33991:SF1">
    <property type="entry name" value="DNA REPAIR PROTEIN RECO"/>
    <property type="match status" value="1"/>
</dbReference>
<dbReference type="InterPro" id="IPR022572">
    <property type="entry name" value="DNA_rep/recomb_RecO_N"/>
</dbReference>
<dbReference type="GO" id="GO:0006302">
    <property type="term" value="P:double-strand break repair"/>
    <property type="evidence" value="ECO:0007669"/>
    <property type="project" value="TreeGrafter"/>
</dbReference>
<dbReference type="Proteomes" id="UP000076079">
    <property type="component" value="Chromosome"/>
</dbReference>
<dbReference type="PATRIC" id="fig|1813736.3.peg.3397"/>
<reference evidence="10" key="2">
    <citation type="submission" date="2016-04" db="EMBL/GenBank/DDBJ databases">
        <title>First Complete Genome Sequence of a Subdivision 6 Acidobacterium.</title>
        <authorList>
            <person name="Huang S."/>
            <person name="Vieira S."/>
            <person name="Bunk B."/>
            <person name="Riedel T."/>
            <person name="Sproeer C."/>
            <person name="Overmann J."/>
        </authorList>
    </citation>
    <scope>NUCLEOTIDE SEQUENCE [LARGE SCALE GENOMIC DNA]</scope>
    <source>
        <strain evidence="10">DSM 100886 HEG_-6_39</strain>
    </source>
</reference>
<dbReference type="OrthoDB" id="9797083at2"/>
<dbReference type="HAMAP" id="MF_00201">
    <property type="entry name" value="RecO"/>
    <property type="match status" value="1"/>
</dbReference>
<evidence type="ECO:0000256" key="5">
    <source>
        <dbReference type="ARBA" id="ARBA00023204"/>
    </source>
</evidence>
<keyword evidence="5 7" id="KW-0234">DNA repair</keyword>